<dbReference type="InterPro" id="IPR019554">
    <property type="entry name" value="Soluble_ligand-bd"/>
</dbReference>
<evidence type="ECO:0000256" key="1">
    <source>
        <dbReference type="ARBA" id="ARBA00022729"/>
    </source>
</evidence>
<dbReference type="Pfam" id="PF10531">
    <property type="entry name" value="SLBB"/>
    <property type="match status" value="1"/>
</dbReference>
<dbReference type="EMBL" id="NPEX01000158">
    <property type="protein sequence ID" value="RAI42395.1"/>
    <property type="molecule type" value="Genomic_DNA"/>
</dbReference>
<dbReference type="Pfam" id="PF25994">
    <property type="entry name" value="HH_AprE"/>
    <property type="match status" value="1"/>
</dbReference>
<protein>
    <submittedName>
        <fullName evidence="6">Polysaccharide export protein</fullName>
    </submittedName>
</protein>
<sequence length="419" mass="47049">MRASKMRAARCLVALVLLGAPMASAAEYRLAIGDTLETSVVGIPELQQRIQVNRDGEISIPLGGQVRVDGLTLAEVRDRIRKLLPSKEFRRRNEAGREYPVIIAPSDIDVRIAEYRPIYLTGDVSKPGEVPYRPGLTLRQAVSLAGGYDIMRFRMNNPFLEQSDLRAEYNSLWADFAKEQVHVARLKAELDGKTEIDRTDLIDTPLPSAVAARVHELEAEKLRTRSSDFDKERSYLKEAVAKEEGRIRILTEQQTKETAGVDDDNEEFKRVQDLLQRGSVPITRVVEARRSLLLSSTRQLQTAAQLAQVDRERDEFSRKSTKLEDDRRLELLNELQEANVKLSGIQFRLKALSEKLVYVGMVRSQLVRGTGSKPQLTVFRKTEKGGVDNLTVTEDAELSPGDVVEVSLQSDFLPGLPAR</sequence>
<keyword evidence="7" id="KW-1185">Reference proteome</keyword>
<name>A0A327KXV5_9BRAD</name>
<evidence type="ECO:0000259" key="3">
    <source>
        <dbReference type="Pfam" id="PF02563"/>
    </source>
</evidence>
<evidence type="ECO:0000259" key="5">
    <source>
        <dbReference type="Pfam" id="PF25994"/>
    </source>
</evidence>
<dbReference type="AlphaFoldDB" id="A0A327KXV5"/>
<dbReference type="Gene3D" id="3.30.1950.10">
    <property type="entry name" value="wza like domain"/>
    <property type="match status" value="1"/>
</dbReference>
<dbReference type="InterPro" id="IPR049712">
    <property type="entry name" value="Poly_export"/>
</dbReference>
<dbReference type="InterPro" id="IPR003715">
    <property type="entry name" value="Poly_export_N"/>
</dbReference>
<keyword evidence="1 2" id="KW-0732">Signal</keyword>
<dbReference type="OrthoDB" id="9798876at2"/>
<dbReference type="PANTHER" id="PTHR33619:SF3">
    <property type="entry name" value="POLYSACCHARIDE EXPORT PROTEIN GFCE-RELATED"/>
    <property type="match status" value="1"/>
</dbReference>
<evidence type="ECO:0000256" key="2">
    <source>
        <dbReference type="SAM" id="SignalP"/>
    </source>
</evidence>
<accession>A0A327KXV5</accession>
<dbReference type="GO" id="GO:0015159">
    <property type="term" value="F:polysaccharide transmembrane transporter activity"/>
    <property type="evidence" value="ECO:0007669"/>
    <property type="project" value="InterPro"/>
</dbReference>
<evidence type="ECO:0000313" key="6">
    <source>
        <dbReference type="EMBL" id="RAI42395.1"/>
    </source>
</evidence>
<proteinExistence type="predicted"/>
<gene>
    <name evidence="6" type="ORF">CH341_19805</name>
</gene>
<feature type="chain" id="PRO_5016342401" evidence="2">
    <location>
        <begin position="26"/>
        <end position="419"/>
    </location>
</feature>
<dbReference type="InterPro" id="IPR058781">
    <property type="entry name" value="HH_AprE-like"/>
</dbReference>
<feature type="signal peptide" evidence="2">
    <location>
        <begin position="1"/>
        <end position="25"/>
    </location>
</feature>
<evidence type="ECO:0000313" key="7">
    <source>
        <dbReference type="Proteomes" id="UP000249130"/>
    </source>
</evidence>
<feature type="domain" description="Soluble ligand binding" evidence="4">
    <location>
        <begin position="118"/>
        <end position="148"/>
    </location>
</feature>
<dbReference type="Pfam" id="PF02563">
    <property type="entry name" value="Poly_export"/>
    <property type="match status" value="1"/>
</dbReference>
<dbReference type="Gene3D" id="3.10.560.10">
    <property type="entry name" value="Outer membrane lipoprotein wza domain like"/>
    <property type="match status" value="1"/>
</dbReference>
<feature type="domain" description="AprE-like long alpha-helical hairpin" evidence="5">
    <location>
        <begin position="166"/>
        <end position="354"/>
    </location>
</feature>
<evidence type="ECO:0000259" key="4">
    <source>
        <dbReference type="Pfam" id="PF10531"/>
    </source>
</evidence>
<feature type="domain" description="Polysaccharide export protein N-terminal" evidence="3">
    <location>
        <begin position="24"/>
        <end position="89"/>
    </location>
</feature>
<reference evidence="6 7" key="1">
    <citation type="submission" date="2017-07" db="EMBL/GenBank/DDBJ databases">
        <title>Draft Genome Sequences of Select Purple Nonsulfur Bacteria.</title>
        <authorList>
            <person name="Lasarre B."/>
            <person name="Mckinlay J.B."/>
        </authorList>
    </citation>
    <scope>NUCLEOTIDE SEQUENCE [LARGE SCALE GENOMIC DNA]</scope>
    <source>
        <strain evidence="6 7">DSM 5909</strain>
    </source>
</reference>
<organism evidence="6 7">
    <name type="scientific">Rhodoplanes roseus</name>
    <dbReference type="NCBI Taxonomy" id="29409"/>
    <lineage>
        <taxon>Bacteria</taxon>
        <taxon>Pseudomonadati</taxon>
        <taxon>Pseudomonadota</taxon>
        <taxon>Alphaproteobacteria</taxon>
        <taxon>Hyphomicrobiales</taxon>
        <taxon>Nitrobacteraceae</taxon>
        <taxon>Rhodoplanes</taxon>
    </lineage>
</organism>
<comment type="caution">
    <text evidence="6">The sequence shown here is derived from an EMBL/GenBank/DDBJ whole genome shotgun (WGS) entry which is preliminary data.</text>
</comment>
<dbReference type="PANTHER" id="PTHR33619">
    <property type="entry name" value="POLYSACCHARIDE EXPORT PROTEIN GFCE-RELATED"/>
    <property type="match status" value="1"/>
</dbReference>
<dbReference type="Proteomes" id="UP000249130">
    <property type="component" value="Unassembled WGS sequence"/>
</dbReference>